<evidence type="ECO:0000256" key="1">
    <source>
        <dbReference type="SAM" id="Phobius"/>
    </source>
</evidence>
<dbReference type="Proteomes" id="UP001161389">
    <property type="component" value="Unassembled WGS sequence"/>
</dbReference>
<protein>
    <submittedName>
        <fullName evidence="2">Uncharacterized protein</fullName>
    </submittedName>
</protein>
<reference evidence="2" key="1">
    <citation type="journal article" date="2014" name="Int. J. Syst. Evol. Microbiol.">
        <title>Complete genome sequence of Corynebacterium casei LMG S-19264T (=DSM 44701T), isolated from a smear-ripened cheese.</title>
        <authorList>
            <consortium name="US DOE Joint Genome Institute (JGI-PGF)"/>
            <person name="Walter F."/>
            <person name="Albersmeier A."/>
            <person name="Kalinowski J."/>
            <person name="Ruckert C."/>
        </authorList>
    </citation>
    <scope>NUCLEOTIDE SEQUENCE</scope>
    <source>
        <strain evidence="2">NBRC 110071</strain>
    </source>
</reference>
<evidence type="ECO:0000313" key="3">
    <source>
        <dbReference type="Proteomes" id="UP001161389"/>
    </source>
</evidence>
<keyword evidence="1" id="KW-0812">Transmembrane</keyword>
<dbReference type="EMBL" id="BSNM01000011">
    <property type="protein sequence ID" value="GLQ31274.1"/>
    <property type="molecule type" value="Genomic_DNA"/>
</dbReference>
<evidence type="ECO:0000313" key="2">
    <source>
        <dbReference type="EMBL" id="GLQ31274.1"/>
    </source>
</evidence>
<dbReference type="RefSeq" id="WP_284380822.1">
    <property type="nucleotide sequence ID" value="NZ_BSNM01000011.1"/>
</dbReference>
<reference evidence="2" key="2">
    <citation type="submission" date="2023-01" db="EMBL/GenBank/DDBJ databases">
        <title>Draft genome sequence of Litoribrevibacter albus strain NBRC 110071.</title>
        <authorList>
            <person name="Sun Q."/>
            <person name="Mori K."/>
        </authorList>
    </citation>
    <scope>NUCLEOTIDE SEQUENCE</scope>
    <source>
        <strain evidence="2">NBRC 110071</strain>
    </source>
</reference>
<name>A0AA37W7F8_9GAMM</name>
<accession>A0AA37W7F8</accession>
<keyword evidence="3" id="KW-1185">Reference proteome</keyword>
<keyword evidence="1" id="KW-0472">Membrane</keyword>
<comment type="caution">
    <text evidence="2">The sequence shown here is derived from an EMBL/GenBank/DDBJ whole genome shotgun (WGS) entry which is preliminary data.</text>
</comment>
<keyword evidence="1" id="KW-1133">Transmembrane helix</keyword>
<feature type="transmembrane region" description="Helical" evidence="1">
    <location>
        <begin position="6"/>
        <end position="25"/>
    </location>
</feature>
<dbReference type="AlphaFoldDB" id="A0AA37W7F8"/>
<organism evidence="2 3">
    <name type="scientific">Litoribrevibacter albus</name>
    <dbReference type="NCBI Taxonomy" id="1473156"/>
    <lineage>
        <taxon>Bacteria</taxon>
        <taxon>Pseudomonadati</taxon>
        <taxon>Pseudomonadota</taxon>
        <taxon>Gammaproteobacteria</taxon>
        <taxon>Oceanospirillales</taxon>
        <taxon>Oceanospirillaceae</taxon>
        <taxon>Litoribrevibacter</taxon>
    </lineage>
</organism>
<sequence>MSSLVVLAMLFVVMFLCCGIAFLFWRSTVIQDRLHALENNIIKESNLEFVPHLKLVIHKPHKVAQRESRLAKAVSAVSPEYIKYRVYKQVAEELEIALNEREIDVSIELVGMKGSSSRGAKPMSDDSSSV</sequence>
<gene>
    <name evidence="2" type="ORF">GCM10007876_17530</name>
</gene>
<proteinExistence type="predicted"/>